<dbReference type="GO" id="GO:0006412">
    <property type="term" value="P:translation"/>
    <property type="evidence" value="ECO:0007669"/>
    <property type="project" value="InterPro"/>
</dbReference>
<gene>
    <name evidence="5" type="ORF">SADUNF_Sadunf15G0074000</name>
</gene>
<accession>A0A835MIN0</accession>
<dbReference type="GO" id="GO:1990904">
    <property type="term" value="C:ribonucleoprotein complex"/>
    <property type="evidence" value="ECO:0007669"/>
    <property type="project" value="UniProtKB-KW"/>
</dbReference>
<feature type="region of interest" description="Disordered" evidence="4">
    <location>
        <begin position="1"/>
        <end position="39"/>
    </location>
</feature>
<evidence type="ECO:0000313" key="5">
    <source>
        <dbReference type="EMBL" id="KAF9667927.1"/>
    </source>
</evidence>
<dbReference type="Gene3D" id="2.30.30.790">
    <property type="match status" value="1"/>
</dbReference>
<protein>
    <submittedName>
        <fullName evidence="5">Uncharacterized protein</fullName>
    </submittedName>
</protein>
<organism evidence="5 6">
    <name type="scientific">Salix dunnii</name>
    <dbReference type="NCBI Taxonomy" id="1413687"/>
    <lineage>
        <taxon>Eukaryota</taxon>
        <taxon>Viridiplantae</taxon>
        <taxon>Streptophyta</taxon>
        <taxon>Embryophyta</taxon>
        <taxon>Tracheophyta</taxon>
        <taxon>Spermatophyta</taxon>
        <taxon>Magnoliopsida</taxon>
        <taxon>eudicotyledons</taxon>
        <taxon>Gunneridae</taxon>
        <taxon>Pentapetalae</taxon>
        <taxon>rosids</taxon>
        <taxon>fabids</taxon>
        <taxon>Malpighiales</taxon>
        <taxon>Salicaceae</taxon>
        <taxon>Saliceae</taxon>
        <taxon>Salix</taxon>
    </lineage>
</organism>
<dbReference type="PANTHER" id="PTHR15680">
    <property type="entry name" value="RIBOSOMAL PROTEIN L19"/>
    <property type="match status" value="1"/>
</dbReference>
<sequence length="227" mass="25333">MYCTKAQIMPEDNFNESKEKESRDGAVAEKPKYGSPTEMGLNELEWLSLSDWTAEGAKNFPHSRKSLATLAENSSEGLSAPTVDVTPRIKFERVDKTARHIMPILDTEAGEHVRAQMEIPDIKPGYTGRLKVEVPESKRRVSTIVGTVIARRNAGLSTEDFALGKLRMTHESSSDPDPDDSDAGFVEIDPTGRYGRYKEVLGRGAFKKVYPFLFVQLCHFSKETTFA</sequence>
<dbReference type="InterPro" id="IPR008991">
    <property type="entry name" value="Translation_prot_SH3-like_sf"/>
</dbReference>
<dbReference type="PANTHER" id="PTHR15680:SF9">
    <property type="entry name" value="LARGE RIBOSOMAL SUBUNIT PROTEIN BL19M"/>
    <property type="match status" value="1"/>
</dbReference>
<evidence type="ECO:0000256" key="4">
    <source>
        <dbReference type="SAM" id="MobiDB-lite"/>
    </source>
</evidence>
<dbReference type="Proteomes" id="UP000657918">
    <property type="component" value="Unassembled WGS sequence"/>
</dbReference>
<dbReference type="InterPro" id="IPR001857">
    <property type="entry name" value="Ribosomal_bL19"/>
</dbReference>
<evidence type="ECO:0000313" key="6">
    <source>
        <dbReference type="Proteomes" id="UP000657918"/>
    </source>
</evidence>
<comment type="caution">
    <text evidence="5">The sequence shown here is derived from an EMBL/GenBank/DDBJ whole genome shotgun (WGS) entry which is preliminary data.</text>
</comment>
<evidence type="ECO:0000256" key="3">
    <source>
        <dbReference type="ARBA" id="ARBA00023274"/>
    </source>
</evidence>
<keyword evidence="2" id="KW-0689">Ribosomal protein</keyword>
<dbReference type="SUPFAM" id="SSF50104">
    <property type="entry name" value="Translation proteins SH3-like domain"/>
    <property type="match status" value="1"/>
</dbReference>
<dbReference type="Gene3D" id="3.30.200.20">
    <property type="entry name" value="Phosphorylase Kinase, domain 1"/>
    <property type="match status" value="1"/>
</dbReference>
<name>A0A835MIN0_9ROSI</name>
<dbReference type="InterPro" id="IPR038657">
    <property type="entry name" value="Ribosomal_bL19_sf"/>
</dbReference>
<feature type="compositionally biased region" description="Basic and acidic residues" evidence="4">
    <location>
        <begin position="15"/>
        <end position="32"/>
    </location>
</feature>
<proteinExistence type="inferred from homology"/>
<dbReference type="GO" id="GO:0005840">
    <property type="term" value="C:ribosome"/>
    <property type="evidence" value="ECO:0007669"/>
    <property type="project" value="UniProtKB-KW"/>
</dbReference>
<dbReference type="EMBL" id="JADGMS010000015">
    <property type="protein sequence ID" value="KAF9667927.1"/>
    <property type="molecule type" value="Genomic_DNA"/>
</dbReference>
<keyword evidence="3" id="KW-0687">Ribonucleoprotein</keyword>
<reference evidence="5 6" key="1">
    <citation type="submission" date="2020-10" db="EMBL/GenBank/DDBJ databases">
        <title>Plant Genome Project.</title>
        <authorList>
            <person name="Zhang R.-G."/>
        </authorList>
    </citation>
    <scope>NUCLEOTIDE SEQUENCE [LARGE SCALE GENOMIC DNA]</scope>
    <source>
        <strain evidence="5">FAFU-HL-1</strain>
        <tissue evidence="5">Leaf</tissue>
    </source>
</reference>
<comment type="similarity">
    <text evidence="1">Belongs to the bacterial ribosomal protein bL19 family.</text>
</comment>
<evidence type="ECO:0000256" key="2">
    <source>
        <dbReference type="ARBA" id="ARBA00022980"/>
    </source>
</evidence>
<dbReference type="GO" id="GO:0003735">
    <property type="term" value="F:structural constituent of ribosome"/>
    <property type="evidence" value="ECO:0007669"/>
    <property type="project" value="InterPro"/>
</dbReference>
<dbReference type="OrthoDB" id="10466889at2759"/>
<keyword evidence="6" id="KW-1185">Reference proteome</keyword>
<dbReference type="AlphaFoldDB" id="A0A835MIN0"/>
<evidence type="ECO:0000256" key="1">
    <source>
        <dbReference type="ARBA" id="ARBA00005781"/>
    </source>
</evidence>